<sequence>MPSVKDWASSLANINSRESSCRRRASIADSYFRRISETSISNMDVNDSERTLVGSLEVEDMHSSYGMDQEQRQRQLSASSATCRKQGQEMEKDNTKDRTSIERRVDYCVVEDDRYALELGNYTGVWAGNTCGSVPQTRSRYFGDHIHQSAYNSKA</sequence>
<protein>
    <submittedName>
        <fullName evidence="2">Uncharacterized protein</fullName>
    </submittedName>
</protein>
<reference evidence="3" key="1">
    <citation type="submission" date="2024-06" db="EMBL/GenBank/DDBJ databases">
        <title>Draft Genome Sequences of Epichloe bromicola Strains Isolated from Elymus ciliaris.</title>
        <authorList>
            <consortium name="Epichloe bromicola genome sequencing consortium"/>
            <person name="Miura A."/>
            <person name="Imano S."/>
            <person name="Ashida A."/>
            <person name="Sato I."/>
            <person name="Chiba S."/>
            <person name="Tanaka A."/>
            <person name="Camagna M."/>
            <person name="Takemoto D."/>
        </authorList>
    </citation>
    <scope>NUCLEOTIDE SEQUENCE [LARGE SCALE GENOMIC DNA]</scope>
    <source>
        <strain evidence="3">DP</strain>
    </source>
</reference>
<organism evidence="2 3">
    <name type="scientific">Epichloe bromicola</name>
    <dbReference type="NCBI Taxonomy" id="79588"/>
    <lineage>
        <taxon>Eukaryota</taxon>
        <taxon>Fungi</taxon>
        <taxon>Dikarya</taxon>
        <taxon>Ascomycota</taxon>
        <taxon>Pezizomycotina</taxon>
        <taxon>Sordariomycetes</taxon>
        <taxon>Hypocreomycetidae</taxon>
        <taxon>Hypocreales</taxon>
        <taxon>Clavicipitaceae</taxon>
        <taxon>Epichloe</taxon>
    </lineage>
</organism>
<evidence type="ECO:0000256" key="1">
    <source>
        <dbReference type="SAM" id="MobiDB-lite"/>
    </source>
</evidence>
<accession>A0ABQ0CKP7</accession>
<keyword evidence="3" id="KW-1185">Reference proteome</keyword>
<dbReference type="Proteomes" id="UP001562357">
    <property type="component" value="Unassembled WGS sequence"/>
</dbReference>
<proteinExistence type="predicted"/>
<feature type="compositionally biased region" description="Basic and acidic residues" evidence="1">
    <location>
        <begin position="86"/>
        <end position="99"/>
    </location>
</feature>
<evidence type="ECO:0000313" key="3">
    <source>
        <dbReference type="Proteomes" id="UP001562357"/>
    </source>
</evidence>
<comment type="caution">
    <text evidence="2">The sequence shown here is derived from an EMBL/GenBank/DDBJ whole genome shotgun (WGS) entry which is preliminary data.</text>
</comment>
<feature type="region of interest" description="Disordered" evidence="1">
    <location>
        <begin position="61"/>
        <end position="99"/>
    </location>
</feature>
<evidence type="ECO:0000313" key="2">
    <source>
        <dbReference type="EMBL" id="GAB0134020.1"/>
    </source>
</evidence>
<dbReference type="EMBL" id="BAAFGZ010000064">
    <property type="protein sequence ID" value="GAB0134020.1"/>
    <property type="molecule type" value="Genomic_DNA"/>
</dbReference>
<feature type="compositionally biased region" description="Polar residues" evidence="1">
    <location>
        <begin position="74"/>
        <end position="85"/>
    </location>
</feature>
<name>A0ABQ0CKP7_9HYPO</name>
<gene>
    <name evidence="2" type="primary">g2406</name>
    <name evidence="2" type="ORF">EsDP_00002406</name>
</gene>